<dbReference type="InterPro" id="IPR020904">
    <property type="entry name" value="Sc_DH/Rdtase_CS"/>
</dbReference>
<dbReference type="EMBL" id="BAABAL010000018">
    <property type="protein sequence ID" value="GAA4023754.1"/>
    <property type="molecule type" value="Genomic_DNA"/>
</dbReference>
<dbReference type="Proteomes" id="UP001501747">
    <property type="component" value="Unassembled WGS sequence"/>
</dbReference>
<evidence type="ECO:0000256" key="3">
    <source>
        <dbReference type="RuleBase" id="RU000363"/>
    </source>
</evidence>
<dbReference type="InterPro" id="IPR002347">
    <property type="entry name" value="SDR_fam"/>
</dbReference>
<sequence length="242" mass="25313">MSIKELSGTVALVTGASSGIGEAVAHDLAQRGATVVVVARRRERLARVVAEIEGKGGRAFAVPADLTDRDQATGAVAEAVKVSGRLDILVNNAGIGFVEHALDADLDRWRQTVEINLLAVLACTHAALPHLVAAAEGPRGIADVVTVSSVAGRVTAPGYSVYAATKHAVGAFSDSIRKELVGRVRVGLVEPGAVDTELTDASKAEFEWLQPQDVADAVAYLVTRPKRAAVSELLLRPSAQER</sequence>
<evidence type="ECO:0000259" key="4">
    <source>
        <dbReference type="SMART" id="SM00822"/>
    </source>
</evidence>
<keyword evidence="2" id="KW-0560">Oxidoreductase</keyword>
<dbReference type="InterPro" id="IPR057326">
    <property type="entry name" value="KR_dom"/>
</dbReference>
<keyword evidence="6" id="KW-1185">Reference proteome</keyword>
<evidence type="ECO:0000313" key="5">
    <source>
        <dbReference type="EMBL" id="GAA4023754.1"/>
    </source>
</evidence>
<protein>
    <submittedName>
        <fullName evidence="5">SDR family NAD(P)-dependent oxidoreductase</fullName>
    </submittedName>
</protein>
<dbReference type="InterPro" id="IPR036291">
    <property type="entry name" value="NAD(P)-bd_dom_sf"/>
</dbReference>
<reference evidence="6" key="1">
    <citation type="journal article" date="2019" name="Int. J. Syst. Evol. Microbiol.">
        <title>The Global Catalogue of Microorganisms (GCM) 10K type strain sequencing project: providing services to taxonomists for standard genome sequencing and annotation.</title>
        <authorList>
            <consortium name="The Broad Institute Genomics Platform"/>
            <consortium name="The Broad Institute Genome Sequencing Center for Infectious Disease"/>
            <person name="Wu L."/>
            <person name="Ma J."/>
        </authorList>
    </citation>
    <scope>NUCLEOTIDE SEQUENCE [LARGE SCALE GENOMIC DNA]</scope>
    <source>
        <strain evidence="6">JCM 17342</strain>
    </source>
</reference>
<dbReference type="PANTHER" id="PTHR44196">
    <property type="entry name" value="DEHYDROGENASE/REDUCTASE SDR FAMILY MEMBER 7B"/>
    <property type="match status" value="1"/>
</dbReference>
<dbReference type="PRINTS" id="PR00081">
    <property type="entry name" value="GDHRDH"/>
</dbReference>
<accession>A0ABP7TBT3</accession>
<evidence type="ECO:0000256" key="1">
    <source>
        <dbReference type="ARBA" id="ARBA00006484"/>
    </source>
</evidence>
<dbReference type="SUPFAM" id="SSF51735">
    <property type="entry name" value="NAD(P)-binding Rossmann-fold domains"/>
    <property type="match status" value="1"/>
</dbReference>
<organism evidence="5 6">
    <name type="scientific">Allokutzneria multivorans</name>
    <dbReference type="NCBI Taxonomy" id="1142134"/>
    <lineage>
        <taxon>Bacteria</taxon>
        <taxon>Bacillati</taxon>
        <taxon>Actinomycetota</taxon>
        <taxon>Actinomycetes</taxon>
        <taxon>Pseudonocardiales</taxon>
        <taxon>Pseudonocardiaceae</taxon>
        <taxon>Allokutzneria</taxon>
    </lineage>
</organism>
<dbReference type="Gene3D" id="3.40.50.720">
    <property type="entry name" value="NAD(P)-binding Rossmann-like Domain"/>
    <property type="match status" value="1"/>
</dbReference>
<proteinExistence type="inferred from homology"/>
<dbReference type="PRINTS" id="PR00080">
    <property type="entry name" value="SDRFAMILY"/>
</dbReference>
<dbReference type="RefSeq" id="WP_344880701.1">
    <property type="nucleotide sequence ID" value="NZ_BAABAL010000018.1"/>
</dbReference>
<gene>
    <name evidence="5" type="ORF">GCM10022247_55210</name>
</gene>
<dbReference type="Pfam" id="PF00106">
    <property type="entry name" value="adh_short"/>
    <property type="match status" value="1"/>
</dbReference>
<feature type="domain" description="Ketoreductase" evidence="4">
    <location>
        <begin position="9"/>
        <end position="197"/>
    </location>
</feature>
<dbReference type="PROSITE" id="PS00061">
    <property type="entry name" value="ADH_SHORT"/>
    <property type="match status" value="1"/>
</dbReference>
<name>A0ABP7TBT3_9PSEU</name>
<evidence type="ECO:0000313" key="6">
    <source>
        <dbReference type="Proteomes" id="UP001501747"/>
    </source>
</evidence>
<evidence type="ECO:0000256" key="2">
    <source>
        <dbReference type="ARBA" id="ARBA00023002"/>
    </source>
</evidence>
<dbReference type="PANTHER" id="PTHR44196:SF1">
    <property type="entry name" value="DEHYDROGENASE_REDUCTASE SDR FAMILY MEMBER 7B"/>
    <property type="match status" value="1"/>
</dbReference>
<dbReference type="PIRSF" id="PIRSF000126">
    <property type="entry name" value="11-beta-HSD1"/>
    <property type="match status" value="1"/>
</dbReference>
<comment type="caution">
    <text evidence="5">The sequence shown here is derived from an EMBL/GenBank/DDBJ whole genome shotgun (WGS) entry which is preliminary data.</text>
</comment>
<comment type="similarity">
    <text evidence="1 3">Belongs to the short-chain dehydrogenases/reductases (SDR) family.</text>
</comment>
<dbReference type="SMART" id="SM00822">
    <property type="entry name" value="PKS_KR"/>
    <property type="match status" value="1"/>
</dbReference>